<evidence type="ECO:0000313" key="10">
    <source>
        <dbReference type="Proteomes" id="UP000236642"/>
    </source>
</evidence>
<evidence type="ECO:0000256" key="3">
    <source>
        <dbReference type="ARBA" id="ARBA00022475"/>
    </source>
</evidence>
<dbReference type="InterPro" id="IPR032816">
    <property type="entry name" value="VTT_dom"/>
</dbReference>
<evidence type="ECO:0000256" key="7">
    <source>
        <dbReference type="SAM" id="Phobius"/>
    </source>
</evidence>
<evidence type="ECO:0000256" key="2">
    <source>
        <dbReference type="ARBA" id="ARBA00010792"/>
    </source>
</evidence>
<feature type="transmembrane region" description="Helical" evidence="7">
    <location>
        <begin position="46"/>
        <end position="70"/>
    </location>
</feature>
<evidence type="ECO:0000256" key="1">
    <source>
        <dbReference type="ARBA" id="ARBA00004651"/>
    </source>
</evidence>
<comment type="subcellular location">
    <subcellularLocation>
        <location evidence="1">Cell membrane</location>
        <topology evidence="1">Multi-pass membrane protein</topology>
    </subcellularLocation>
</comment>
<feature type="domain" description="VTT" evidence="8">
    <location>
        <begin position="66"/>
        <end position="178"/>
    </location>
</feature>
<comment type="caution">
    <text evidence="9">The sequence shown here is derived from an EMBL/GenBank/DDBJ whole genome shotgun (WGS) entry which is preliminary data.</text>
</comment>
<dbReference type="AlphaFoldDB" id="A0A2H5Y6E7"/>
<evidence type="ECO:0000256" key="6">
    <source>
        <dbReference type="ARBA" id="ARBA00023136"/>
    </source>
</evidence>
<evidence type="ECO:0000256" key="5">
    <source>
        <dbReference type="ARBA" id="ARBA00022989"/>
    </source>
</evidence>
<protein>
    <recommendedName>
        <fullName evidence="8">VTT domain-containing protein</fullName>
    </recommendedName>
</protein>
<evidence type="ECO:0000256" key="4">
    <source>
        <dbReference type="ARBA" id="ARBA00022692"/>
    </source>
</evidence>
<evidence type="ECO:0000313" key="9">
    <source>
        <dbReference type="EMBL" id="GBD09021.1"/>
    </source>
</evidence>
<feature type="transmembrane region" description="Helical" evidence="7">
    <location>
        <begin position="126"/>
        <end position="150"/>
    </location>
</feature>
<evidence type="ECO:0000259" key="8">
    <source>
        <dbReference type="Pfam" id="PF09335"/>
    </source>
</evidence>
<dbReference type="InterPro" id="IPR051311">
    <property type="entry name" value="DedA_domain"/>
</dbReference>
<feature type="transmembrane region" description="Helical" evidence="7">
    <location>
        <begin position="16"/>
        <end position="34"/>
    </location>
</feature>
<keyword evidence="4 7" id="KW-0812">Transmembrane</keyword>
<reference evidence="10" key="1">
    <citation type="submission" date="2017-09" db="EMBL/GenBank/DDBJ databases">
        <title>Metaegenomics of thermophilic ammonia-oxidizing enrichment culture.</title>
        <authorList>
            <person name="Kato S."/>
            <person name="Suzuki K."/>
        </authorList>
    </citation>
    <scope>NUCLEOTIDE SEQUENCE [LARGE SCALE GENOMIC DNA]</scope>
</reference>
<dbReference type="Pfam" id="PF09335">
    <property type="entry name" value="VTT_dom"/>
    <property type="match status" value="1"/>
</dbReference>
<name>A0A2H5Y6E7_9CHLR</name>
<comment type="similarity">
    <text evidence="2">Belongs to the DedA family.</text>
</comment>
<dbReference type="PANTHER" id="PTHR42709">
    <property type="entry name" value="ALKALINE PHOSPHATASE LIKE PROTEIN"/>
    <property type="match status" value="1"/>
</dbReference>
<organism evidence="9 10">
    <name type="scientific">Candidatus Thermoflexus japonica</name>
    <dbReference type="NCBI Taxonomy" id="2035417"/>
    <lineage>
        <taxon>Bacteria</taxon>
        <taxon>Bacillati</taxon>
        <taxon>Chloroflexota</taxon>
        <taxon>Thermoflexia</taxon>
        <taxon>Thermoflexales</taxon>
        <taxon>Thermoflexaceae</taxon>
        <taxon>Thermoflexus</taxon>
    </lineage>
</organism>
<accession>A0A2H5Y6E7</accession>
<keyword evidence="6 7" id="KW-0472">Membrane</keyword>
<dbReference type="EMBL" id="BEHY01000024">
    <property type="protein sequence ID" value="GBD09021.1"/>
    <property type="molecule type" value="Genomic_DNA"/>
</dbReference>
<dbReference type="PANTHER" id="PTHR42709:SF6">
    <property type="entry name" value="UNDECAPRENYL PHOSPHATE TRANSPORTER A"/>
    <property type="match status" value="1"/>
</dbReference>
<sequence length="192" mass="21138">METSRATATVSRGRLWAARIAVVIILIGAVWFTLRYRDRFQEWARFGYPAIFLISALTNATLILPLPGLAVTTLAGGMFNPWIVGIVAGLGQAVGELSGYLAGYSGQTLVDDLPRYEQLARWMRRFGPWVIFILALVPNPLFDVAGIIAGSTRMPLLYFLLPCAAGKILKNLIAAWAGFYGIELLQRWFGGM</sequence>
<keyword evidence="5 7" id="KW-1133">Transmembrane helix</keyword>
<feature type="transmembrane region" description="Helical" evidence="7">
    <location>
        <begin position="156"/>
        <end position="182"/>
    </location>
</feature>
<feature type="transmembrane region" description="Helical" evidence="7">
    <location>
        <begin position="82"/>
        <end position="105"/>
    </location>
</feature>
<proteinExistence type="inferred from homology"/>
<dbReference type="Proteomes" id="UP000236642">
    <property type="component" value="Unassembled WGS sequence"/>
</dbReference>
<gene>
    <name evidence="9" type="ORF">HRbin22_01268</name>
</gene>
<dbReference type="GO" id="GO:0005886">
    <property type="term" value="C:plasma membrane"/>
    <property type="evidence" value="ECO:0007669"/>
    <property type="project" value="UniProtKB-SubCell"/>
</dbReference>
<keyword evidence="3" id="KW-1003">Cell membrane</keyword>